<dbReference type="PANTHER" id="PTHR43157:SF35">
    <property type="entry name" value="DEHYDROGENASE_REDUCTASE FAMILY PROTEIN, PUTATIVE-RELATED"/>
    <property type="match status" value="1"/>
</dbReference>
<evidence type="ECO:0000313" key="2">
    <source>
        <dbReference type="EMBL" id="KAK9773067.1"/>
    </source>
</evidence>
<dbReference type="Pfam" id="PF00106">
    <property type="entry name" value="adh_short"/>
    <property type="match status" value="1"/>
</dbReference>
<organism evidence="2 3">
    <name type="scientific">Seiridium cardinale</name>
    <dbReference type="NCBI Taxonomy" id="138064"/>
    <lineage>
        <taxon>Eukaryota</taxon>
        <taxon>Fungi</taxon>
        <taxon>Dikarya</taxon>
        <taxon>Ascomycota</taxon>
        <taxon>Pezizomycotina</taxon>
        <taxon>Sordariomycetes</taxon>
        <taxon>Xylariomycetidae</taxon>
        <taxon>Amphisphaeriales</taxon>
        <taxon>Sporocadaceae</taxon>
        <taxon>Seiridium</taxon>
    </lineage>
</organism>
<evidence type="ECO:0000256" key="1">
    <source>
        <dbReference type="ARBA" id="ARBA00023002"/>
    </source>
</evidence>
<dbReference type="PRINTS" id="PR00081">
    <property type="entry name" value="GDHRDH"/>
</dbReference>
<evidence type="ECO:0000313" key="3">
    <source>
        <dbReference type="Proteomes" id="UP001465668"/>
    </source>
</evidence>
<protein>
    <submittedName>
        <fullName evidence="2">Uncharacterized protein</fullName>
    </submittedName>
</protein>
<reference evidence="2 3" key="1">
    <citation type="submission" date="2024-02" db="EMBL/GenBank/DDBJ databases">
        <title>First draft genome assembly of two strains of Seiridium cardinale.</title>
        <authorList>
            <person name="Emiliani G."/>
            <person name="Scali E."/>
        </authorList>
    </citation>
    <scope>NUCLEOTIDE SEQUENCE [LARGE SCALE GENOMIC DNA]</scope>
    <source>
        <strain evidence="2 3">BM-138-000479</strain>
    </source>
</reference>
<dbReference type="SUPFAM" id="SSF51735">
    <property type="entry name" value="NAD(P)-binding Rossmann-fold domains"/>
    <property type="match status" value="1"/>
</dbReference>
<keyword evidence="3" id="KW-1185">Reference proteome</keyword>
<accession>A0ABR2XH27</accession>
<gene>
    <name evidence="2" type="ORF">SCAR479_10189</name>
</gene>
<keyword evidence="1" id="KW-0560">Oxidoreductase</keyword>
<dbReference type="PANTHER" id="PTHR43157">
    <property type="entry name" value="PHOSPHATIDYLINOSITOL-GLYCAN BIOSYNTHESIS CLASS F PROTEIN-RELATED"/>
    <property type="match status" value="1"/>
</dbReference>
<dbReference type="Gene3D" id="3.40.50.720">
    <property type="entry name" value="NAD(P)-binding Rossmann-like Domain"/>
    <property type="match status" value="1"/>
</dbReference>
<proteinExistence type="predicted"/>
<dbReference type="EMBL" id="JARVKM010000054">
    <property type="protein sequence ID" value="KAK9773067.1"/>
    <property type="molecule type" value="Genomic_DNA"/>
</dbReference>
<name>A0ABR2XH27_9PEZI</name>
<comment type="caution">
    <text evidence="2">The sequence shown here is derived from an EMBL/GenBank/DDBJ whole genome shotgun (WGS) entry which is preliminary data.</text>
</comment>
<sequence length="340" mass="37455">MSAQLQHEAAFEAGIVGFLYRQWLIRRKTVPAGTSLEDQTAIVTGSNGGLGLESCRQLLQLGLSTLIMGVRSISKGEDAAKGLRESFPSATIKVWHVDMESYDSIRNFAAQCESLERIDITILNAGVQSYAYKRVEATGHELCLQVNYFSTALLSIVLLPVLRAKRHSASRPPILDIVTSDTAYWTTLDPERPVVAQLDREEGFDENKQYMGTKLLEMFFVVKLAEQVSAADVIINMANPGFTAGTAIGGGSPNTTNAMFKLFKRMTARSIEVGASTYVDATVVQGKSSHGSFCSDWSLRPYNALLYTEDGQKIKERLWEETMEELNFAGASKIVQSMQN</sequence>
<dbReference type="InterPro" id="IPR036291">
    <property type="entry name" value="NAD(P)-bd_dom_sf"/>
</dbReference>
<dbReference type="InterPro" id="IPR002347">
    <property type="entry name" value="SDR_fam"/>
</dbReference>
<dbReference type="Proteomes" id="UP001465668">
    <property type="component" value="Unassembled WGS sequence"/>
</dbReference>